<proteinExistence type="predicted"/>
<reference evidence="1" key="1">
    <citation type="submission" date="2021-11" db="EMBL/GenBank/DDBJ databases">
        <title>Clostridia strains as spoilage organisms.</title>
        <authorList>
            <person name="Wambui J."/>
            <person name="Stevens M.J.A."/>
            <person name="Stephan R."/>
        </authorList>
    </citation>
    <scope>NUCLEOTIDE SEQUENCE</scope>
    <source>
        <strain evidence="1">CF009</strain>
    </source>
</reference>
<dbReference type="AlphaFoldDB" id="A0AA47EEN1"/>
<evidence type="ECO:0000313" key="1">
    <source>
        <dbReference type="EMBL" id="WAG58814.1"/>
    </source>
</evidence>
<gene>
    <name evidence="1" type="ORF">LL038_14245</name>
</gene>
<sequence>MSSLTILDIPSFVPNYDRNMSYGYKGLNGANLLDLLYSTTGGYCMYCYSRIEIDSKRFGHLEHSIEKRHSSIRLLECVPNIGLACPKCNLSFKKVGDKVELFTKKQIESYEQVVCTQEKCTKECSSYKRIKRIYLKKRKIILQPMGVITRKHIYRIQYNLLKLSFEPSIAVPYIDEEKEFINQHIAKFNLNDSKYRTRELLKFCEDMINGDRYLRNGKYNNYIVDLFMDKLKNLDEKARVKLCGYIYMIGKSKRII</sequence>
<accession>A0AA47EEN1</accession>
<dbReference type="Proteomes" id="UP001164733">
    <property type="component" value="Chromosome"/>
</dbReference>
<organism evidence="1 2">
    <name type="scientific">Clostridium estertheticum</name>
    <dbReference type="NCBI Taxonomy" id="238834"/>
    <lineage>
        <taxon>Bacteria</taxon>
        <taxon>Bacillati</taxon>
        <taxon>Bacillota</taxon>
        <taxon>Clostridia</taxon>
        <taxon>Eubacteriales</taxon>
        <taxon>Clostridiaceae</taxon>
        <taxon>Clostridium</taxon>
    </lineage>
</organism>
<dbReference type="EMBL" id="CP086239">
    <property type="protein sequence ID" value="WAG58814.1"/>
    <property type="molecule type" value="Genomic_DNA"/>
</dbReference>
<evidence type="ECO:0000313" key="2">
    <source>
        <dbReference type="Proteomes" id="UP001164733"/>
    </source>
</evidence>
<protein>
    <submittedName>
        <fullName evidence="1">Uncharacterized protein</fullName>
    </submittedName>
</protein>
<dbReference type="RefSeq" id="WP_216122049.1">
    <property type="nucleotide sequence ID" value="NZ_CP086239.1"/>
</dbReference>
<name>A0AA47EEN1_9CLOT</name>